<reference evidence="4 5" key="1">
    <citation type="submission" date="2020-02" db="EMBL/GenBank/DDBJ databases">
        <title>Genome sequence of strain CCNWXJ40-4.</title>
        <authorList>
            <person name="Gao J."/>
            <person name="Sun J."/>
        </authorList>
    </citation>
    <scope>NUCLEOTIDE SEQUENCE [LARGE SCALE GENOMIC DNA]</scope>
    <source>
        <strain evidence="4 5">CCNWXJ 40-4</strain>
    </source>
</reference>
<evidence type="ECO:0000259" key="3">
    <source>
        <dbReference type="Pfam" id="PF03968"/>
    </source>
</evidence>
<proteinExistence type="predicted"/>
<dbReference type="Gene3D" id="2.60.450.10">
    <property type="entry name" value="Lipopolysaccharide (LPS) transport protein A like domain"/>
    <property type="match status" value="1"/>
</dbReference>
<feature type="signal peptide" evidence="2">
    <location>
        <begin position="1"/>
        <end position="28"/>
    </location>
</feature>
<dbReference type="PANTHER" id="PTHR36504:SF1">
    <property type="entry name" value="LIPOPOLYSACCHARIDE EXPORT SYSTEM PROTEIN LPTA"/>
    <property type="match status" value="1"/>
</dbReference>
<dbReference type="InterPro" id="IPR005653">
    <property type="entry name" value="OstA-like_N"/>
</dbReference>
<gene>
    <name evidence="4" type="ORF">G6N73_32770</name>
</gene>
<dbReference type="RefSeq" id="WP_165034085.1">
    <property type="nucleotide sequence ID" value="NZ_JAAKZF010000126.1"/>
</dbReference>
<organism evidence="4 5">
    <name type="scientific">Allomesorhizobium camelthorni</name>
    <dbReference type="NCBI Taxonomy" id="475069"/>
    <lineage>
        <taxon>Bacteria</taxon>
        <taxon>Pseudomonadati</taxon>
        <taxon>Pseudomonadota</taxon>
        <taxon>Alphaproteobacteria</taxon>
        <taxon>Hyphomicrobiales</taxon>
        <taxon>Phyllobacteriaceae</taxon>
        <taxon>Allomesorhizobium</taxon>
    </lineage>
</organism>
<dbReference type="PANTHER" id="PTHR36504">
    <property type="entry name" value="LIPOPOLYSACCHARIDE EXPORT SYSTEM PROTEIN LPTA"/>
    <property type="match status" value="1"/>
</dbReference>
<dbReference type="InterPro" id="IPR052037">
    <property type="entry name" value="LPS_export_LptA"/>
</dbReference>
<name>A0A6G4WMY7_9HYPH</name>
<dbReference type="AlphaFoldDB" id="A0A6G4WMY7"/>
<evidence type="ECO:0000256" key="1">
    <source>
        <dbReference type="ARBA" id="ARBA00022729"/>
    </source>
</evidence>
<dbReference type="GO" id="GO:0030288">
    <property type="term" value="C:outer membrane-bounded periplasmic space"/>
    <property type="evidence" value="ECO:0007669"/>
    <property type="project" value="TreeGrafter"/>
</dbReference>
<evidence type="ECO:0000313" key="5">
    <source>
        <dbReference type="Proteomes" id="UP001642900"/>
    </source>
</evidence>
<comment type="caution">
    <text evidence="4">The sequence shown here is derived from an EMBL/GenBank/DDBJ whole genome shotgun (WGS) entry which is preliminary data.</text>
</comment>
<dbReference type="GO" id="GO:0009279">
    <property type="term" value="C:cell outer membrane"/>
    <property type="evidence" value="ECO:0007669"/>
    <property type="project" value="TreeGrafter"/>
</dbReference>
<protein>
    <submittedName>
        <fullName evidence="4">LPS ABC transporter substrate-binding protein LptA</fullName>
    </submittedName>
</protein>
<keyword evidence="1 2" id="KW-0732">Signal</keyword>
<dbReference type="EMBL" id="JAAKZF010000126">
    <property type="protein sequence ID" value="NGO55738.1"/>
    <property type="molecule type" value="Genomic_DNA"/>
</dbReference>
<accession>A0A6G4WMY7</accession>
<evidence type="ECO:0000313" key="4">
    <source>
        <dbReference type="EMBL" id="NGO55738.1"/>
    </source>
</evidence>
<dbReference type="Proteomes" id="UP001642900">
    <property type="component" value="Unassembled WGS sequence"/>
</dbReference>
<feature type="domain" description="Organic solvent tolerance-like N-terminal" evidence="3">
    <location>
        <begin position="49"/>
        <end position="162"/>
    </location>
</feature>
<feature type="chain" id="PRO_5026018243" evidence="2">
    <location>
        <begin position="29"/>
        <end position="196"/>
    </location>
</feature>
<evidence type="ECO:0000256" key="2">
    <source>
        <dbReference type="SAM" id="SignalP"/>
    </source>
</evidence>
<sequence>MWSTDFRPLTAVALGLLVLASAPGVVSAQESATTSRLSGLKMSGDEPIQIESDKLEVRESENLAIFSGNVSVTQGPTLLKSGKMTVYYAKDGGSAATGSANIDRLEVDGKVYVKSENQVATGDRGTFDMKTEVLVLSGKEVVLSEGPNVLVGCKLTVQMKTGEAQVDGCKEGGSGTGRVMMSITPGSQNQSGSQNQ</sequence>
<dbReference type="GO" id="GO:0017089">
    <property type="term" value="F:glycolipid transfer activity"/>
    <property type="evidence" value="ECO:0007669"/>
    <property type="project" value="TreeGrafter"/>
</dbReference>
<keyword evidence="5" id="KW-1185">Reference proteome</keyword>
<dbReference type="Pfam" id="PF03968">
    <property type="entry name" value="LptD_N"/>
    <property type="match status" value="1"/>
</dbReference>
<dbReference type="GO" id="GO:0015920">
    <property type="term" value="P:lipopolysaccharide transport"/>
    <property type="evidence" value="ECO:0007669"/>
    <property type="project" value="TreeGrafter"/>
</dbReference>